<evidence type="ECO:0000256" key="11">
    <source>
        <dbReference type="ARBA" id="ARBA00023303"/>
    </source>
</evidence>
<feature type="domain" description="Ionotropic glutamate receptor C-terminal" evidence="13">
    <location>
        <begin position="7"/>
        <end position="271"/>
    </location>
</feature>
<evidence type="ECO:0000256" key="1">
    <source>
        <dbReference type="ARBA" id="ARBA00004651"/>
    </source>
</evidence>
<evidence type="ECO:0000256" key="9">
    <source>
        <dbReference type="ARBA" id="ARBA00023180"/>
    </source>
</evidence>
<evidence type="ECO:0000256" key="3">
    <source>
        <dbReference type="ARBA" id="ARBA00022475"/>
    </source>
</evidence>
<dbReference type="SUPFAM" id="SSF53850">
    <property type="entry name" value="Periplasmic binding protein-like II"/>
    <property type="match status" value="1"/>
</dbReference>
<keyword evidence="15" id="KW-1185">Reference proteome</keyword>
<keyword evidence="11" id="KW-0407">Ion channel</keyword>
<keyword evidence="6" id="KW-0406">Ion transport</keyword>
<gene>
    <name evidence="14" type="ORF">MEDL_41099</name>
</gene>
<dbReference type="InterPro" id="IPR001320">
    <property type="entry name" value="Iontro_rcpt_C"/>
</dbReference>
<dbReference type="InterPro" id="IPR019594">
    <property type="entry name" value="Glu/Gly-bd"/>
</dbReference>
<evidence type="ECO:0000256" key="8">
    <source>
        <dbReference type="ARBA" id="ARBA00023170"/>
    </source>
</evidence>
<dbReference type="GO" id="GO:0050906">
    <property type="term" value="P:detection of stimulus involved in sensory perception"/>
    <property type="evidence" value="ECO:0007669"/>
    <property type="project" value="UniProtKB-ARBA"/>
</dbReference>
<name>A0A8S3TBI9_MYTED</name>
<protein>
    <recommendedName>
        <fullName evidence="13">Ionotropic glutamate receptor C-terminal domain-containing protein</fullName>
    </recommendedName>
</protein>
<keyword evidence="9" id="KW-0325">Glycoprotein</keyword>
<keyword evidence="7 12" id="KW-0472">Membrane</keyword>
<dbReference type="PANTHER" id="PTHR42643">
    <property type="entry name" value="IONOTROPIC RECEPTOR 20A-RELATED"/>
    <property type="match status" value="1"/>
</dbReference>
<evidence type="ECO:0000256" key="6">
    <source>
        <dbReference type="ARBA" id="ARBA00023065"/>
    </source>
</evidence>
<dbReference type="SMART" id="SM00079">
    <property type="entry name" value="PBPe"/>
    <property type="match status" value="1"/>
</dbReference>
<keyword evidence="8" id="KW-0675">Receptor</keyword>
<evidence type="ECO:0000313" key="14">
    <source>
        <dbReference type="EMBL" id="CAG2228167.1"/>
    </source>
</evidence>
<comment type="subcellular location">
    <subcellularLocation>
        <location evidence="1">Cell membrane</location>
        <topology evidence="1">Multi-pass membrane protein</topology>
    </subcellularLocation>
</comment>
<evidence type="ECO:0000256" key="4">
    <source>
        <dbReference type="ARBA" id="ARBA00022692"/>
    </source>
</evidence>
<feature type="transmembrane region" description="Helical" evidence="12">
    <location>
        <begin position="106"/>
        <end position="125"/>
    </location>
</feature>
<sequence>MEVLREKLPVGTCVVHKLFINKNTYELKSPPDGKWGVVSGNNLWNGLIGQLQRREVDLVAAPLVIDVLRETVVDFTQPYFHEKSGIIIKKPVTSYSKKVHVPVNSIVFLCIGLSLIVITFCLFLFENFNPHNKNVAGRMKIRGLHHLSDSFWYVVEQYFAMSSELPERQKLWNGILEFNKSDPSVLSSDPAEQIRKVRGGYYAYIGERVYLDMAIGKSCDMSVISSSDFHPLLIAPALPNNSPFLNVFSDEIVTIIETGLILMWQQKTWPKRANCQEESVTDAKTINVLDFHFAFCLCGLGVIFAVLMLIYENIKRKWMITQHRRQNEQERKMSLKDIEISSIDEFYRNINPVNETPLKNAIRRQITDTSNSLENKRKNYSN</sequence>
<accession>A0A8S3TBI9</accession>
<dbReference type="OrthoDB" id="9997229at2759"/>
<evidence type="ECO:0000256" key="10">
    <source>
        <dbReference type="ARBA" id="ARBA00023286"/>
    </source>
</evidence>
<evidence type="ECO:0000259" key="13">
    <source>
        <dbReference type="SMART" id="SM00079"/>
    </source>
</evidence>
<evidence type="ECO:0000256" key="5">
    <source>
        <dbReference type="ARBA" id="ARBA00022989"/>
    </source>
</evidence>
<evidence type="ECO:0000256" key="7">
    <source>
        <dbReference type="ARBA" id="ARBA00023136"/>
    </source>
</evidence>
<feature type="transmembrane region" description="Helical" evidence="12">
    <location>
        <begin position="291"/>
        <end position="311"/>
    </location>
</feature>
<proteinExistence type="predicted"/>
<keyword evidence="2" id="KW-0813">Transport</keyword>
<dbReference type="AlphaFoldDB" id="A0A8S3TBI9"/>
<evidence type="ECO:0000313" key="15">
    <source>
        <dbReference type="Proteomes" id="UP000683360"/>
    </source>
</evidence>
<dbReference type="Proteomes" id="UP000683360">
    <property type="component" value="Unassembled WGS sequence"/>
</dbReference>
<dbReference type="EMBL" id="CAJPWZ010001989">
    <property type="protein sequence ID" value="CAG2228167.1"/>
    <property type="molecule type" value="Genomic_DNA"/>
</dbReference>
<keyword evidence="10" id="KW-1071">Ligand-gated ion channel</keyword>
<reference evidence="14" key="1">
    <citation type="submission" date="2021-03" db="EMBL/GenBank/DDBJ databases">
        <authorList>
            <person name="Bekaert M."/>
        </authorList>
    </citation>
    <scope>NUCLEOTIDE SEQUENCE</scope>
</reference>
<keyword evidence="5 12" id="KW-1133">Transmembrane helix</keyword>
<evidence type="ECO:0000256" key="12">
    <source>
        <dbReference type="SAM" id="Phobius"/>
    </source>
</evidence>
<evidence type="ECO:0000256" key="2">
    <source>
        <dbReference type="ARBA" id="ARBA00022448"/>
    </source>
</evidence>
<keyword evidence="3" id="KW-1003">Cell membrane</keyword>
<dbReference type="InterPro" id="IPR052192">
    <property type="entry name" value="Insect_Ionotropic_Sensory_Rcpt"/>
</dbReference>
<dbReference type="Gene3D" id="3.40.190.10">
    <property type="entry name" value="Periplasmic binding protein-like II"/>
    <property type="match status" value="2"/>
</dbReference>
<dbReference type="Pfam" id="PF10613">
    <property type="entry name" value="Lig_chan-Glu_bd"/>
    <property type="match status" value="1"/>
</dbReference>
<organism evidence="14 15">
    <name type="scientific">Mytilus edulis</name>
    <name type="common">Blue mussel</name>
    <dbReference type="NCBI Taxonomy" id="6550"/>
    <lineage>
        <taxon>Eukaryota</taxon>
        <taxon>Metazoa</taxon>
        <taxon>Spiralia</taxon>
        <taxon>Lophotrochozoa</taxon>
        <taxon>Mollusca</taxon>
        <taxon>Bivalvia</taxon>
        <taxon>Autobranchia</taxon>
        <taxon>Pteriomorphia</taxon>
        <taxon>Mytilida</taxon>
        <taxon>Mytiloidea</taxon>
        <taxon>Mytilidae</taxon>
        <taxon>Mytilinae</taxon>
        <taxon>Mytilus</taxon>
    </lineage>
</organism>
<dbReference type="GO" id="GO:0005886">
    <property type="term" value="C:plasma membrane"/>
    <property type="evidence" value="ECO:0007669"/>
    <property type="project" value="UniProtKB-SubCell"/>
</dbReference>
<dbReference type="PANTHER" id="PTHR42643:SF24">
    <property type="entry name" value="IONOTROPIC RECEPTOR 60A"/>
    <property type="match status" value="1"/>
</dbReference>
<keyword evidence="4 12" id="KW-0812">Transmembrane</keyword>
<comment type="caution">
    <text evidence="14">The sequence shown here is derived from an EMBL/GenBank/DDBJ whole genome shotgun (WGS) entry which is preliminary data.</text>
</comment>
<dbReference type="GO" id="GO:0015276">
    <property type="term" value="F:ligand-gated monoatomic ion channel activity"/>
    <property type="evidence" value="ECO:0007669"/>
    <property type="project" value="InterPro"/>
</dbReference>